<dbReference type="EMBL" id="JADBGQ010000019">
    <property type="protein sequence ID" value="KAG5374410.1"/>
    <property type="molecule type" value="Genomic_DNA"/>
</dbReference>
<proteinExistence type="predicted"/>
<keyword evidence="2" id="KW-1185">Reference proteome</keyword>
<reference evidence="1 2" key="1">
    <citation type="submission" date="2021-03" db="EMBL/GenBank/DDBJ databases">
        <authorList>
            <person name="King G.J."/>
            <person name="Bancroft I."/>
            <person name="Baten A."/>
            <person name="Bloomfield J."/>
            <person name="Borpatragohain P."/>
            <person name="He Z."/>
            <person name="Irish N."/>
            <person name="Irwin J."/>
            <person name="Liu K."/>
            <person name="Mauleon R.P."/>
            <person name="Moore J."/>
            <person name="Morris R."/>
            <person name="Ostergaard L."/>
            <person name="Wang B."/>
            <person name="Wells R."/>
        </authorList>
    </citation>
    <scope>NUCLEOTIDE SEQUENCE [LARGE SCALE GENOMIC DNA]</scope>
    <source>
        <strain evidence="1">R-o-18</strain>
        <tissue evidence="1">Leaf</tissue>
    </source>
</reference>
<evidence type="ECO:0000313" key="2">
    <source>
        <dbReference type="Proteomes" id="UP000823674"/>
    </source>
</evidence>
<sequence>MSLEGKKKLHGPAGCSTLQEEGMFIHGVQKLSLADLHSLMKPMKKKEPWKQRVLIHCPRRKVTAFSWYWCGEFNMKKGVVFDMESARERSMGEGEVGVDTNSSLSCHDLWSFKELTLVPWLRSQPGLGSGVLIQESAQTKTEHSWLCEEEGYSIKAASSVRRVIAMRREEEVRIKVATLRTTPQHLKQGISVLSLRGSLNAYDPWSVTSICKGSYKGSSVGAILGSLRVKENSSKRLLWYHRLSLTEDVPGCFLASLKWL</sequence>
<name>A0ABQ7KLM4_BRACM</name>
<gene>
    <name evidence="1" type="primary">A05p000040.1_BraROA</name>
    <name evidence="1" type="ORF">IGI04_042260</name>
</gene>
<dbReference type="Proteomes" id="UP000823674">
    <property type="component" value="Unassembled WGS sequence"/>
</dbReference>
<accession>A0ABQ7KLM4</accession>
<comment type="caution">
    <text evidence="1">The sequence shown here is derived from an EMBL/GenBank/DDBJ whole genome shotgun (WGS) entry which is preliminary data.</text>
</comment>
<organism evidence="1 2">
    <name type="scientific">Brassica rapa subsp. trilocularis</name>
    <dbReference type="NCBI Taxonomy" id="1813537"/>
    <lineage>
        <taxon>Eukaryota</taxon>
        <taxon>Viridiplantae</taxon>
        <taxon>Streptophyta</taxon>
        <taxon>Embryophyta</taxon>
        <taxon>Tracheophyta</taxon>
        <taxon>Spermatophyta</taxon>
        <taxon>Magnoliopsida</taxon>
        <taxon>eudicotyledons</taxon>
        <taxon>Gunneridae</taxon>
        <taxon>Pentapetalae</taxon>
        <taxon>rosids</taxon>
        <taxon>malvids</taxon>
        <taxon>Brassicales</taxon>
        <taxon>Brassicaceae</taxon>
        <taxon>Brassiceae</taxon>
        <taxon>Brassica</taxon>
    </lineage>
</organism>
<evidence type="ECO:0000313" key="1">
    <source>
        <dbReference type="EMBL" id="KAG5374410.1"/>
    </source>
</evidence>
<protein>
    <submittedName>
        <fullName evidence="1">Uncharacterized protein</fullName>
    </submittedName>
</protein>